<dbReference type="HAMAP" id="MF_00260">
    <property type="entry name" value="Porphobil_deam"/>
    <property type="match status" value="1"/>
</dbReference>
<name>A0ABS7S816_9MICO</name>
<dbReference type="InterPro" id="IPR022417">
    <property type="entry name" value="Porphobilin_deaminase_N"/>
</dbReference>
<dbReference type="EMBL" id="JAGSHT010000006">
    <property type="protein sequence ID" value="MBZ2195759.1"/>
    <property type="molecule type" value="Genomic_DNA"/>
</dbReference>
<keyword evidence="3 6" id="KW-0808">Transferase</keyword>
<keyword evidence="4 6" id="KW-0627">Porphyrin biosynthesis</keyword>
<dbReference type="SUPFAM" id="SSF53850">
    <property type="entry name" value="Periplasmic binding protein-like II"/>
    <property type="match status" value="1"/>
</dbReference>
<dbReference type="Pfam" id="PF01379">
    <property type="entry name" value="Porphobil_deam"/>
    <property type="match status" value="1"/>
</dbReference>
<dbReference type="Gene3D" id="3.40.190.10">
    <property type="entry name" value="Periplasmic binding protein-like II"/>
    <property type="match status" value="2"/>
</dbReference>
<feature type="domain" description="Porphobilinogen deaminase N-terminal" evidence="7">
    <location>
        <begin position="19"/>
        <end position="220"/>
    </location>
</feature>
<organism evidence="9 10">
    <name type="scientific">Occultella gossypii</name>
    <dbReference type="NCBI Taxonomy" id="2800820"/>
    <lineage>
        <taxon>Bacteria</taxon>
        <taxon>Bacillati</taxon>
        <taxon>Actinomycetota</taxon>
        <taxon>Actinomycetes</taxon>
        <taxon>Micrococcales</taxon>
        <taxon>Ruaniaceae</taxon>
        <taxon>Occultella</taxon>
    </lineage>
</organism>
<dbReference type="Gene3D" id="3.30.160.40">
    <property type="entry name" value="Porphobilinogen deaminase, C-terminal domain"/>
    <property type="match status" value="1"/>
</dbReference>
<dbReference type="RefSeq" id="WP_223403999.1">
    <property type="nucleotide sequence ID" value="NZ_JAGSHT010000006.1"/>
</dbReference>
<reference evidence="9 10" key="1">
    <citation type="submission" date="2021-04" db="EMBL/GenBank/DDBJ databases">
        <title>Ruania sp. nov., isolated from sandy soil of mangrove forest.</title>
        <authorList>
            <person name="Ge X."/>
            <person name="Huang R."/>
            <person name="Liu W."/>
        </authorList>
    </citation>
    <scope>NUCLEOTIDE SEQUENCE [LARGE SCALE GENOMIC DNA]</scope>
    <source>
        <strain evidence="9 10">N2-46</strain>
    </source>
</reference>
<comment type="cofactor">
    <cofactor evidence="6">
        <name>dipyrromethane</name>
        <dbReference type="ChEBI" id="CHEBI:60342"/>
    </cofactor>
    <text evidence="6">Binds 1 dipyrromethane group covalently.</text>
</comment>
<feature type="domain" description="Porphobilinogen deaminase C-terminal" evidence="8">
    <location>
        <begin position="239"/>
        <end position="308"/>
    </location>
</feature>
<feature type="modified residue" description="S-(dipyrrolylmethanemethyl)cysteine" evidence="6">
    <location>
        <position position="255"/>
    </location>
</feature>
<sequence>MSTGSANEAAPVEATTPVVRIGTRASRLARTQTQTVADALTAAGLRIEVVPMTSEGDRNRASLASLGGTGVFAAALRTALLAGECDAVVHSLKDLPTTPHPGLVVAATPAREDARDALCARDGLTLATLPAGARIGTGSPRRAAQVRTARPDLEVVDIRGNVDTRLGFVSDGELDAVILAAAGLRRIGRADAITAELALDTWPGAPGQGVLAVEIREGDATGTPLAAALAGIHDADAWAAATAERSLLATLEAGCAAPVGATATVSDGVLTVSGSAYRPGGGESRTATASGRPDEAAALGSAVAADLIAAGAGAWITG</sequence>
<dbReference type="InterPro" id="IPR022419">
    <property type="entry name" value="Porphobilin_deaminase_cofac_BS"/>
</dbReference>
<dbReference type="InterPro" id="IPR000860">
    <property type="entry name" value="HemC"/>
</dbReference>
<comment type="similarity">
    <text evidence="2 6">Belongs to the HMBS family.</text>
</comment>
<dbReference type="Pfam" id="PF03900">
    <property type="entry name" value="Porphobil_deamC"/>
    <property type="match status" value="1"/>
</dbReference>
<evidence type="ECO:0000256" key="1">
    <source>
        <dbReference type="ARBA" id="ARBA00002869"/>
    </source>
</evidence>
<evidence type="ECO:0000256" key="2">
    <source>
        <dbReference type="ARBA" id="ARBA00005638"/>
    </source>
</evidence>
<dbReference type="PANTHER" id="PTHR11557">
    <property type="entry name" value="PORPHOBILINOGEN DEAMINASE"/>
    <property type="match status" value="1"/>
</dbReference>
<evidence type="ECO:0000259" key="8">
    <source>
        <dbReference type="Pfam" id="PF03900"/>
    </source>
</evidence>
<dbReference type="InterPro" id="IPR036803">
    <property type="entry name" value="Porphobilinogen_deaminase_C_sf"/>
</dbReference>
<evidence type="ECO:0000256" key="6">
    <source>
        <dbReference type="HAMAP-Rule" id="MF_00260"/>
    </source>
</evidence>
<comment type="function">
    <text evidence="1 6">Tetrapolymerization of the monopyrrole PBG into the hydroxymethylbilane pre-uroporphyrinogen in several discrete steps.</text>
</comment>
<dbReference type="PANTHER" id="PTHR11557:SF0">
    <property type="entry name" value="PORPHOBILINOGEN DEAMINASE"/>
    <property type="match status" value="1"/>
</dbReference>
<comment type="subunit">
    <text evidence="6">Monomer.</text>
</comment>
<proteinExistence type="inferred from homology"/>
<evidence type="ECO:0000259" key="7">
    <source>
        <dbReference type="Pfam" id="PF01379"/>
    </source>
</evidence>
<dbReference type="GO" id="GO:0004418">
    <property type="term" value="F:hydroxymethylbilane synthase activity"/>
    <property type="evidence" value="ECO:0007669"/>
    <property type="project" value="UniProtKB-EC"/>
</dbReference>
<evidence type="ECO:0000256" key="3">
    <source>
        <dbReference type="ARBA" id="ARBA00022679"/>
    </source>
</evidence>
<gene>
    <name evidence="6 9" type="primary">hemC</name>
    <name evidence="9" type="ORF">KCQ71_06325</name>
</gene>
<keyword evidence="10" id="KW-1185">Reference proteome</keyword>
<dbReference type="PRINTS" id="PR00151">
    <property type="entry name" value="PORPHBDMNASE"/>
</dbReference>
<dbReference type="PIRSF" id="PIRSF001438">
    <property type="entry name" value="4pyrrol_synth_OHMeBilane_synth"/>
    <property type="match status" value="1"/>
</dbReference>
<evidence type="ECO:0000313" key="9">
    <source>
        <dbReference type="EMBL" id="MBZ2195759.1"/>
    </source>
</evidence>
<dbReference type="InterPro" id="IPR022418">
    <property type="entry name" value="Porphobilinogen_deaminase_C"/>
</dbReference>
<dbReference type="Proteomes" id="UP000826651">
    <property type="component" value="Unassembled WGS sequence"/>
</dbReference>
<comment type="catalytic activity">
    <reaction evidence="5 6">
        <text>4 porphobilinogen + H2O = hydroxymethylbilane + 4 NH4(+)</text>
        <dbReference type="Rhea" id="RHEA:13185"/>
        <dbReference type="ChEBI" id="CHEBI:15377"/>
        <dbReference type="ChEBI" id="CHEBI:28938"/>
        <dbReference type="ChEBI" id="CHEBI:57845"/>
        <dbReference type="ChEBI" id="CHEBI:58126"/>
        <dbReference type="EC" id="2.5.1.61"/>
    </reaction>
</comment>
<comment type="caution">
    <text evidence="9">The sequence shown here is derived from an EMBL/GenBank/DDBJ whole genome shotgun (WGS) entry which is preliminary data.</text>
</comment>
<dbReference type="EC" id="2.5.1.61" evidence="6"/>
<evidence type="ECO:0000256" key="5">
    <source>
        <dbReference type="ARBA" id="ARBA00048169"/>
    </source>
</evidence>
<dbReference type="SUPFAM" id="SSF54782">
    <property type="entry name" value="Porphobilinogen deaminase (hydroxymethylbilane synthase), C-terminal domain"/>
    <property type="match status" value="1"/>
</dbReference>
<protein>
    <recommendedName>
        <fullName evidence="6">Porphobilinogen deaminase</fullName>
        <shortName evidence="6">PBG</shortName>
        <ecNumber evidence="6">2.5.1.61</ecNumber>
    </recommendedName>
    <alternativeName>
        <fullName evidence="6">Hydroxymethylbilane synthase</fullName>
        <shortName evidence="6">HMBS</shortName>
    </alternativeName>
    <alternativeName>
        <fullName evidence="6">Pre-uroporphyrinogen synthase</fullName>
    </alternativeName>
</protein>
<evidence type="ECO:0000313" key="10">
    <source>
        <dbReference type="Proteomes" id="UP000826651"/>
    </source>
</evidence>
<dbReference type="NCBIfam" id="TIGR00212">
    <property type="entry name" value="hemC"/>
    <property type="match status" value="1"/>
</dbReference>
<dbReference type="PROSITE" id="PS00533">
    <property type="entry name" value="PORPHOBILINOGEN_DEAM"/>
    <property type="match status" value="1"/>
</dbReference>
<accession>A0ABS7S816</accession>
<evidence type="ECO:0000256" key="4">
    <source>
        <dbReference type="ARBA" id="ARBA00023244"/>
    </source>
</evidence>
<comment type="miscellaneous">
    <text evidence="6">The porphobilinogen subunits are added to the dipyrromethane group.</text>
</comment>